<evidence type="ECO:0000313" key="3">
    <source>
        <dbReference type="Proteomes" id="UP000320055"/>
    </source>
</evidence>
<dbReference type="EMBL" id="CAACVJ010000186">
    <property type="protein sequence ID" value="VEP14459.1"/>
    <property type="molecule type" value="Genomic_DNA"/>
</dbReference>
<evidence type="ECO:0000313" key="2">
    <source>
        <dbReference type="EMBL" id="VEP14459.1"/>
    </source>
</evidence>
<organism evidence="2 3">
    <name type="scientific">Hyella patelloides LEGE 07179</name>
    <dbReference type="NCBI Taxonomy" id="945734"/>
    <lineage>
        <taxon>Bacteria</taxon>
        <taxon>Bacillati</taxon>
        <taxon>Cyanobacteriota</taxon>
        <taxon>Cyanophyceae</taxon>
        <taxon>Pleurocapsales</taxon>
        <taxon>Hyellaceae</taxon>
        <taxon>Hyella</taxon>
    </lineage>
</organism>
<evidence type="ECO:0000256" key="1">
    <source>
        <dbReference type="SAM" id="MobiDB-lite"/>
    </source>
</evidence>
<accession>A0A563VT65</accession>
<reference evidence="2 3" key="1">
    <citation type="submission" date="2019-01" db="EMBL/GenBank/DDBJ databases">
        <authorList>
            <person name="Brito A."/>
        </authorList>
    </citation>
    <scope>NUCLEOTIDE SEQUENCE [LARGE SCALE GENOMIC DNA]</scope>
    <source>
        <strain evidence="2">1</strain>
    </source>
</reference>
<dbReference type="AlphaFoldDB" id="A0A563VT65"/>
<gene>
    <name evidence="2" type="ORF">H1P_2660010</name>
</gene>
<dbReference type="Proteomes" id="UP000320055">
    <property type="component" value="Unassembled WGS sequence"/>
</dbReference>
<name>A0A563VT65_9CYAN</name>
<sequence length="39" mass="4308">MSQALCHSGREGAETSRSPVTENCYRVTMDTAQRPPPKD</sequence>
<protein>
    <submittedName>
        <fullName evidence="2">Uncharacterized protein</fullName>
    </submittedName>
</protein>
<feature type="region of interest" description="Disordered" evidence="1">
    <location>
        <begin position="1"/>
        <end position="39"/>
    </location>
</feature>
<keyword evidence="3" id="KW-1185">Reference proteome</keyword>
<proteinExistence type="predicted"/>